<dbReference type="Proteomes" id="UP000823388">
    <property type="component" value="Chromosome 5N"/>
</dbReference>
<evidence type="ECO:0000313" key="4">
    <source>
        <dbReference type="Proteomes" id="UP000823388"/>
    </source>
</evidence>
<accession>A0A8T0RU75</accession>
<sequence>MAYPNSGRPHFIRAYHGCYDPLAYPILYPSGETGWEDNSILLEETPTIRFPRSRRKYTKRKTENGHIASSQVTNRSGVKQKHVQAINKMIQSGHDLCEDEGDYDDNMDEDGEGDGGGSRLHVSAREYYCYIMQSAMVFLIYSFMVEGFSNNG</sequence>
<keyword evidence="4" id="KW-1185">Reference proteome</keyword>
<feature type="transmembrane region" description="Helical" evidence="2">
    <location>
        <begin position="127"/>
        <end position="144"/>
    </location>
</feature>
<gene>
    <name evidence="3" type="ORF">PVAP13_5NG360724</name>
</gene>
<organism evidence="3 4">
    <name type="scientific">Panicum virgatum</name>
    <name type="common">Blackwell switchgrass</name>
    <dbReference type="NCBI Taxonomy" id="38727"/>
    <lineage>
        <taxon>Eukaryota</taxon>
        <taxon>Viridiplantae</taxon>
        <taxon>Streptophyta</taxon>
        <taxon>Embryophyta</taxon>
        <taxon>Tracheophyta</taxon>
        <taxon>Spermatophyta</taxon>
        <taxon>Magnoliopsida</taxon>
        <taxon>Liliopsida</taxon>
        <taxon>Poales</taxon>
        <taxon>Poaceae</taxon>
        <taxon>PACMAD clade</taxon>
        <taxon>Panicoideae</taxon>
        <taxon>Panicodae</taxon>
        <taxon>Paniceae</taxon>
        <taxon>Panicinae</taxon>
        <taxon>Panicum</taxon>
        <taxon>Panicum sect. Hiantes</taxon>
    </lineage>
</organism>
<evidence type="ECO:0000256" key="1">
    <source>
        <dbReference type="SAM" id="MobiDB-lite"/>
    </source>
</evidence>
<proteinExistence type="predicted"/>
<dbReference type="EMBL" id="CM029046">
    <property type="protein sequence ID" value="KAG2589517.1"/>
    <property type="molecule type" value="Genomic_DNA"/>
</dbReference>
<protein>
    <submittedName>
        <fullName evidence="3">Uncharacterized protein</fullName>
    </submittedName>
</protein>
<feature type="compositionally biased region" description="Acidic residues" evidence="1">
    <location>
        <begin position="98"/>
        <end position="113"/>
    </location>
</feature>
<dbReference type="AlphaFoldDB" id="A0A8T0RU75"/>
<name>A0A8T0RU75_PANVG</name>
<evidence type="ECO:0000313" key="3">
    <source>
        <dbReference type="EMBL" id="KAG2589517.1"/>
    </source>
</evidence>
<keyword evidence="2" id="KW-1133">Transmembrane helix</keyword>
<reference evidence="3" key="1">
    <citation type="submission" date="2020-05" db="EMBL/GenBank/DDBJ databases">
        <title>WGS assembly of Panicum virgatum.</title>
        <authorList>
            <person name="Lovell J.T."/>
            <person name="Jenkins J."/>
            <person name="Shu S."/>
            <person name="Juenger T.E."/>
            <person name="Schmutz J."/>
        </authorList>
    </citation>
    <scope>NUCLEOTIDE SEQUENCE</scope>
    <source>
        <strain evidence="3">AP13</strain>
    </source>
</reference>
<keyword evidence="2" id="KW-0812">Transmembrane</keyword>
<evidence type="ECO:0000256" key="2">
    <source>
        <dbReference type="SAM" id="Phobius"/>
    </source>
</evidence>
<feature type="region of interest" description="Disordered" evidence="1">
    <location>
        <begin position="98"/>
        <end position="117"/>
    </location>
</feature>
<comment type="caution">
    <text evidence="3">The sequence shown here is derived from an EMBL/GenBank/DDBJ whole genome shotgun (WGS) entry which is preliminary data.</text>
</comment>
<keyword evidence="2" id="KW-0472">Membrane</keyword>